<evidence type="ECO:0000313" key="12">
    <source>
        <dbReference type="Proteomes" id="UP000307574"/>
    </source>
</evidence>
<evidence type="ECO:0000259" key="10">
    <source>
        <dbReference type="PROSITE" id="PS50878"/>
    </source>
</evidence>
<dbReference type="AlphaFoldDB" id="A0A4U1ZC22"/>
<dbReference type="Pfam" id="PF00078">
    <property type="entry name" value="RVT_1"/>
    <property type="match status" value="1"/>
</dbReference>
<dbReference type="EMBL" id="SYUV01000033">
    <property type="protein sequence ID" value="TKF31870.1"/>
    <property type="molecule type" value="Genomic_DNA"/>
</dbReference>
<dbReference type="GO" id="GO:0003723">
    <property type="term" value="F:RNA binding"/>
    <property type="evidence" value="ECO:0007669"/>
    <property type="project" value="InterPro"/>
</dbReference>
<keyword evidence="6 11" id="KW-0695">RNA-directed DNA polymerase</keyword>
<comment type="similarity">
    <text evidence="8">Belongs to the bacterial reverse transcriptase family.</text>
</comment>
<evidence type="ECO:0000256" key="7">
    <source>
        <dbReference type="ARBA" id="ARBA00023118"/>
    </source>
</evidence>
<evidence type="ECO:0000256" key="3">
    <source>
        <dbReference type="ARBA" id="ARBA00022695"/>
    </source>
</evidence>
<gene>
    <name evidence="11" type="ORF">FCV50_10880</name>
</gene>
<reference evidence="11 12" key="1">
    <citation type="submission" date="2019-04" db="EMBL/GenBank/DDBJ databases">
        <title>A reverse ecology approach based on a biological definition of microbial populations.</title>
        <authorList>
            <person name="Arevalo P."/>
            <person name="Vaninsberghe D."/>
            <person name="Elsherbini J."/>
            <person name="Gore J."/>
            <person name="Polz M."/>
        </authorList>
    </citation>
    <scope>NUCLEOTIDE SEQUENCE [LARGE SCALE GENOMIC DNA]</scope>
    <source>
        <strain evidence="11 12">10N.261.46.F4</strain>
    </source>
</reference>
<keyword evidence="5" id="KW-0460">Magnesium</keyword>
<organism evidence="11 12">
    <name type="scientific">Vibrio kanaloae</name>
    <dbReference type="NCBI Taxonomy" id="170673"/>
    <lineage>
        <taxon>Bacteria</taxon>
        <taxon>Pseudomonadati</taxon>
        <taxon>Pseudomonadota</taxon>
        <taxon>Gammaproteobacteria</taxon>
        <taxon>Vibrionales</taxon>
        <taxon>Vibrionaceae</taxon>
        <taxon>Vibrio</taxon>
    </lineage>
</organism>
<feature type="domain" description="Reverse transcriptase" evidence="10">
    <location>
        <begin position="1"/>
        <end position="243"/>
    </location>
</feature>
<dbReference type="PANTHER" id="PTHR34047:SF7">
    <property type="entry name" value="RNA-DIRECTED DNA POLYMERASE"/>
    <property type="match status" value="1"/>
</dbReference>
<dbReference type="InterPro" id="IPR043502">
    <property type="entry name" value="DNA/RNA_pol_sf"/>
</dbReference>
<name>A0A4U1ZC22_9VIBR</name>
<keyword evidence="3" id="KW-0548">Nucleotidyltransferase</keyword>
<dbReference type="GO" id="GO:0051607">
    <property type="term" value="P:defense response to virus"/>
    <property type="evidence" value="ECO:0007669"/>
    <property type="project" value="UniProtKB-KW"/>
</dbReference>
<dbReference type="GO" id="GO:0046872">
    <property type="term" value="F:metal ion binding"/>
    <property type="evidence" value="ECO:0007669"/>
    <property type="project" value="UniProtKB-KW"/>
</dbReference>
<dbReference type="PANTHER" id="PTHR34047">
    <property type="entry name" value="NUCLEAR INTRON MATURASE 1, MITOCHONDRIAL-RELATED"/>
    <property type="match status" value="1"/>
</dbReference>
<evidence type="ECO:0000313" key="11">
    <source>
        <dbReference type="EMBL" id="TKF31870.1"/>
    </source>
</evidence>
<dbReference type="GO" id="GO:0003964">
    <property type="term" value="F:RNA-directed DNA polymerase activity"/>
    <property type="evidence" value="ECO:0007669"/>
    <property type="project" value="UniProtKB-KW"/>
</dbReference>
<dbReference type="InterPro" id="IPR000477">
    <property type="entry name" value="RT_dom"/>
</dbReference>
<evidence type="ECO:0000256" key="2">
    <source>
        <dbReference type="ARBA" id="ARBA00022679"/>
    </source>
</evidence>
<keyword evidence="7" id="KW-0051">Antiviral defense</keyword>
<dbReference type="RefSeq" id="WP_040122746.1">
    <property type="nucleotide sequence ID" value="NZ_SYUV01000033.1"/>
</dbReference>
<evidence type="ECO:0000256" key="8">
    <source>
        <dbReference type="ARBA" id="ARBA00034120"/>
    </source>
</evidence>
<dbReference type="InterPro" id="IPR000123">
    <property type="entry name" value="Reverse_transcriptase_msDNA"/>
</dbReference>
<accession>A0A4U1ZC22</accession>
<proteinExistence type="inferred from homology"/>
<sequence>MNKKVSDEFFNNAILKGNVALLDDFSTSVIERKSGADIFFEILKDSDHKIVNDRITRFVLSKIPVNSSACGFVPGKSYYDFLRPHISGYYFLRLDIKKFFHSISVLEVKNLLSQYFSDDKKGAKYSALDIAYMSITHKVNNNFDDDDIKGKEILPIGFSSSPVVSNIIFRRIDILIQKLCEDKGIVYSRYADDMLFSSSKSRYLHSEQFERDISIFVSTLSLKLKKRKRKAVENTISLNGYVIQNTKLKKNLFFNVYKQDPIGSIRLSDKKLKHLKKLSALLRKNRDSVYIMENIFQLNYNKFKRTYGENINFYIQYSDDQLQNKIKGYRSYLVSLIKYNEKYGCVANNCIVKVKELVRVFESNIK</sequence>
<dbReference type="PROSITE" id="PS50878">
    <property type="entry name" value="RT_POL"/>
    <property type="match status" value="1"/>
</dbReference>
<evidence type="ECO:0000256" key="1">
    <source>
        <dbReference type="ARBA" id="ARBA00012493"/>
    </source>
</evidence>
<evidence type="ECO:0000256" key="4">
    <source>
        <dbReference type="ARBA" id="ARBA00022723"/>
    </source>
</evidence>
<dbReference type="SUPFAM" id="SSF56672">
    <property type="entry name" value="DNA/RNA polymerases"/>
    <property type="match status" value="1"/>
</dbReference>
<comment type="caution">
    <text evidence="11">The sequence shown here is derived from an EMBL/GenBank/DDBJ whole genome shotgun (WGS) entry which is preliminary data.</text>
</comment>
<dbReference type="InterPro" id="IPR051083">
    <property type="entry name" value="GrpII_Intron_Splice-Mob/Def"/>
</dbReference>
<evidence type="ECO:0000256" key="9">
    <source>
        <dbReference type="ARBA" id="ARBA00048173"/>
    </source>
</evidence>
<protein>
    <recommendedName>
        <fullName evidence="1">RNA-directed DNA polymerase</fullName>
        <ecNumber evidence="1">2.7.7.49</ecNumber>
    </recommendedName>
</protein>
<keyword evidence="2" id="KW-0808">Transferase</keyword>
<dbReference type="EC" id="2.7.7.49" evidence="1"/>
<evidence type="ECO:0000256" key="6">
    <source>
        <dbReference type="ARBA" id="ARBA00022918"/>
    </source>
</evidence>
<evidence type="ECO:0000256" key="5">
    <source>
        <dbReference type="ARBA" id="ARBA00022842"/>
    </source>
</evidence>
<dbReference type="PRINTS" id="PR00866">
    <property type="entry name" value="RNADNAPOLMS"/>
</dbReference>
<comment type="catalytic activity">
    <reaction evidence="9">
        <text>DNA(n) + a 2'-deoxyribonucleoside 5'-triphosphate = DNA(n+1) + diphosphate</text>
        <dbReference type="Rhea" id="RHEA:22508"/>
        <dbReference type="Rhea" id="RHEA-COMP:17339"/>
        <dbReference type="Rhea" id="RHEA-COMP:17340"/>
        <dbReference type="ChEBI" id="CHEBI:33019"/>
        <dbReference type="ChEBI" id="CHEBI:61560"/>
        <dbReference type="ChEBI" id="CHEBI:173112"/>
        <dbReference type="EC" id="2.7.7.49"/>
    </reaction>
</comment>
<dbReference type="Proteomes" id="UP000307574">
    <property type="component" value="Unassembled WGS sequence"/>
</dbReference>
<keyword evidence="4" id="KW-0479">Metal-binding</keyword>